<comment type="caution">
    <text evidence="1">The sequence shown here is derived from an EMBL/GenBank/DDBJ whole genome shotgun (WGS) entry which is preliminary data.</text>
</comment>
<dbReference type="PANTHER" id="PTHR43293:SF3">
    <property type="entry name" value="CHOLESTEROL RING-CLEAVING HYDROLASE IPDB SUBUNIT"/>
    <property type="match status" value="1"/>
</dbReference>
<dbReference type="InterPro" id="IPR037171">
    <property type="entry name" value="NagB/RpiA_transferase-like"/>
</dbReference>
<accession>A0ABU1GZV8</accession>
<dbReference type="Proteomes" id="UP001269375">
    <property type="component" value="Unassembled WGS sequence"/>
</dbReference>
<proteinExistence type="predicted"/>
<reference evidence="1 2" key="1">
    <citation type="submission" date="2023-04" db="EMBL/GenBank/DDBJ databases">
        <title>A long-awaited taxogenomic arrangement of the family Halomonadaceae.</title>
        <authorList>
            <person name="De La Haba R."/>
            <person name="Chuvochina M."/>
            <person name="Wittouck S."/>
            <person name="Arahal D.R."/>
            <person name="Sanchez-Porro C."/>
            <person name="Hugenholtz P."/>
            <person name="Ventosa A."/>
        </authorList>
    </citation>
    <scope>NUCLEOTIDE SEQUENCE [LARGE SCALE GENOMIC DNA]</scope>
    <source>
        <strain evidence="1 2">DSM 22428</strain>
    </source>
</reference>
<dbReference type="Gene3D" id="3.40.1080.10">
    <property type="entry name" value="Glutaconate Coenzyme A-transferase"/>
    <property type="match status" value="1"/>
</dbReference>
<protein>
    <submittedName>
        <fullName evidence="1">CoA-transferase subunit beta</fullName>
    </submittedName>
</protein>
<dbReference type="EMBL" id="JARWAO010000008">
    <property type="protein sequence ID" value="MDR5897081.1"/>
    <property type="molecule type" value="Genomic_DNA"/>
</dbReference>
<dbReference type="SMART" id="SM00882">
    <property type="entry name" value="CoA_trans"/>
    <property type="match status" value="1"/>
</dbReference>
<organism evidence="1 2">
    <name type="scientific">Larsenimonas suaedae</name>
    <dbReference type="NCBI Taxonomy" id="1851019"/>
    <lineage>
        <taxon>Bacteria</taxon>
        <taxon>Pseudomonadati</taxon>
        <taxon>Pseudomonadota</taxon>
        <taxon>Gammaproteobacteria</taxon>
        <taxon>Oceanospirillales</taxon>
        <taxon>Halomonadaceae</taxon>
        <taxon>Larsenimonas</taxon>
    </lineage>
</organism>
<keyword evidence="2" id="KW-1185">Reference proteome</keyword>
<dbReference type="SUPFAM" id="SSF100950">
    <property type="entry name" value="NagB/RpiA/CoA transferase-like"/>
    <property type="match status" value="1"/>
</dbReference>
<evidence type="ECO:0000313" key="1">
    <source>
        <dbReference type="EMBL" id="MDR5897081.1"/>
    </source>
</evidence>
<gene>
    <name evidence="1" type="ORF">QC825_13480</name>
</gene>
<dbReference type="Pfam" id="PF01144">
    <property type="entry name" value="CoA_trans"/>
    <property type="match status" value="1"/>
</dbReference>
<evidence type="ECO:0000313" key="2">
    <source>
        <dbReference type="Proteomes" id="UP001269375"/>
    </source>
</evidence>
<dbReference type="PANTHER" id="PTHR43293">
    <property type="entry name" value="ACETATE COA-TRANSFERASE YDIF"/>
    <property type="match status" value="1"/>
</dbReference>
<sequence>MSTALDVTPSEMMTVTASRALNNRTTCFVGIGLPSEAANLARLTHAPETVLIYESGTLQTRPDVLPLSIGDGELCETALTTVAVPEMFRYWLQGGRVDVGFLGTAQIDKYANLNTTLIGDYREPKVRLPGGGGAPEIATNSKEVFVMVKHSRRTFVEAVDFVTTLGFGRDGTARDNVHPETARHLGKGPTRVITDLCVMRPDPETRELIVTELHPGVTREAVIEATGWPVRFAESVGTTPAPSAEEIEVLRALKARTERHHAGEATEQERAS</sequence>
<dbReference type="InterPro" id="IPR004165">
    <property type="entry name" value="CoA_trans_fam_I"/>
</dbReference>
<name>A0ABU1GZV8_9GAMM</name>
<dbReference type="RefSeq" id="WP_251595120.1">
    <property type="nucleotide sequence ID" value="NZ_JAMLJI010000004.1"/>
</dbReference>